<dbReference type="PANTHER" id="PTHR45672:SF3">
    <property type="entry name" value="THIOREDOXIN DOMAIN-CONTAINING PROTEIN 5"/>
    <property type="match status" value="1"/>
</dbReference>
<name>A0A7S1A9H9_NOCSC</name>
<evidence type="ECO:0000256" key="2">
    <source>
        <dbReference type="ARBA" id="ARBA00022729"/>
    </source>
</evidence>
<dbReference type="EMBL" id="HBFQ01030091">
    <property type="protein sequence ID" value="CAD8846862.1"/>
    <property type="molecule type" value="Transcribed_RNA"/>
</dbReference>
<feature type="domain" description="Thioredoxin" evidence="3">
    <location>
        <begin position="1"/>
        <end position="73"/>
    </location>
</feature>
<comment type="similarity">
    <text evidence="1">Belongs to the protein disulfide isomerase family.</text>
</comment>
<dbReference type="PANTHER" id="PTHR45672">
    <property type="entry name" value="PROTEIN DISULFIDE-ISOMERASE C17H9.14C-RELATED"/>
    <property type="match status" value="1"/>
</dbReference>
<proteinExistence type="inferred from homology"/>
<dbReference type="GO" id="GO:0005783">
    <property type="term" value="C:endoplasmic reticulum"/>
    <property type="evidence" value="ECO:0007669"/>
    <property type="project" value="TreeGrafter"/>
</dbReference>
<gene>
    <name evidence="4" type="ORF">NSCI0253_LOCUS21212</name>
</gene>
<reference evidence="4" key="1">
    <citation type="submission" date="2021-01" db="EMBL/GenBank/DDBJ databases">
        <authorList>
            <person name="Corre E."/>
            <person name="Pelletier E."/>
            <person name="Niang G."/>
            <person name="Scheremetjew M."/>
            <person name="Finn R."/>
            <person name="Kale V."/>
            <person name="Holt S."/>
            <person name="Cochrane G."/>
            <person name="Meng A."/>
            <person name="Brown T."/>
            <person name="Cohen L."/>
        </authorList>
    </citation>
    <scope>NUCLEOTIDE SEQUENCE</scope>
</reference>
<dbReference type="SUPFAM" id="SSF52833">
    <property type="entry name" value="Thioredoxin-like"/>
    <property type="match status" value="1"/>
</dbReference>
<dbReference type="GO" id="GO:0003756">
    <property type="term" value="F:protein disulfide isomerase activity"/>
    <property type="evidence" value="ECO:0007669"/>
    <property type="project" value="TreeGrafter"/>
</dbReference>
<dbReference type="AlphaFoldDB" id="A0A7S1A9H9"/>
<accession>A0A7S1A9H9</accession>
<evidence type="ECO:0000256" key="1">
    <source>
        <dbReference type="ARBA" id="ARBA00006347"/>
    </source>
</evidence>
<sequence>MKPAWDKLAEEYNGSPQMVVADVDCTSPAGKFVCAEQEVTSYPTIKYYGPDGEKLGTKYEGGRDSKSLKKFVKAQFGAVKRKCNPFTMEQCMPLEQEFLAGWVEKSKEERKAEEKIFVDALSSTLKPGQGEEFAWKLKLLRLFNKQEGKKSKAKDEM</sequence>
<organism evidence="4">
    <name type="scientific">Noctiluca scintillans</name>
    <name type="common">Sea sparkle</name>
    <name type="synonym">Red tide dinoflagellate</name>
    <dbReference type="NCBI Taxonomy" id="2966"/>
    <lineage>
        <taxon>Eukaryota</taxon>
        <taxon>Sar</taxon>
        <taxon>Alveolata</taxon>
        <taxon>Dinophyceae</taxon>
        <taxon>Noctilucales</taxon>
        <taxon>Noctilucaceae</taxon>
        <taxon>Noctiluca</taxon>
    </lineage>
</organism>
<dbReference type="Gene3D" id="3.40.30.10">
    <property type="entry name" value="Glutaredoxin"/>
    <property type="match status" value="1"/>
</dbReference>
<protein>
    <recommendedName>
        <fullName evidence="3">Thioredoxin domain-containing protein</fullName>
    </recommendedName>
</protein>
<dbReference type="InterPro" id="IPR013766">
    <property type="entry name" value="Thioredoxin_domain"/>
</dbReference>
<evidence type="ECO:0000313" key="4">
    <source>
        <dbReference type="EMBL" id="CAD8846862.1"/>
    </source>
</evidence>
<dbReference type="Pfam" id="PF00085">
    <property type="entry name" value="Thioredoxin"/>
    <property type="match status" value="1"/>
</dbReference>
<dbReference type="InterPro" id="IPR051063">
    <property type="entry name" value="PDI"/>
</dbReference>
<keyword evidence="2" id="KW-0732">Signal</keyword>
<evidence type="ECO:0000259" key="3">
    <source>
        <dbReference type="Pfam" id="PF00085"/>
    </source>
</evidence>
<dbReference type="GO" id="GO:0006457">
    <property type="term" value="P:protein folding"/>
    <property type="evidence" value="ECO:0007669"/>
    <property type="project" value="TreeGrafter"/>
</dbReference>
<dbReference type="CDD" id="cd02961">
    <property type="entry name" value="PDI_a_family"/>
    <property type="match status" value="1"/>
</dbReference>
<dbReference type="InterPro" id="IPR036249">
    <property type="entry name" value="Thioredoxin-like_sf"/>
</dbReference>